<feature type="chain" id="PRO_5022762115" description="Calpain catalytic domain-containing protein" evidence="1">
    <location>
        <begin position="21"/>
        <end position="265"/>
    </location>
</feature>
<gene>
    <name evidence="2" type="ORF">B9479_000753</name>
</gene>
<comment type="caution">
    <text evidence="2">The sequence shown here is derived from an EMBL/GenBank/DDBJ whole genome shotgun (WGS) entry which is preliminary data.</text>
</comment>
<accession>A0A5D3B6V7</accession>
<dbReference type="AlphaFoldDB" id="A0A5D3B6V7"/>
<protein>
    <recommendedName>
        <fullName evidence="4">Calpain catalytic domain-containing protein</fullName>
    </recommendedName>
</protein>
<keyword evidence="3" id="KW-1185">Reference proteome</keyword>
<organism evidence="2 3">
    <name type="scientific">Cryptococcus floricola</name>
    <dbReference type="NCBI Taxonomy" id="2591691"/>
    <lineage>
        <taxon>Eukaryota</taxon>
        <taxon>Fungi</taxon>
        <taxon>Dikarya</taxon>
        <taxon>Basidiomycota</taxon>
        <taxon>Agaricomycotina</taxon>
        <taxon>Tremellomycetes</taxon>
        <taxon>Tremellales</taxon>
        <taxon>Cryptococcaceae</taxon>
        <taxon>Cryptococcus</taxon>
    </lineage>
</organism>
<evidence type="ECO:0000313" key="2">
    <source>
        <dbReference type="EMBL" id="TYJ58544.1"/>
    </source>
</evidence>
<feature type="signal peptide" evidence="1">
    <location>
        <begin position="1"/>
        <end position="20"/>
    </location>
</feature>
<keyword evidence="1" id="KW-0732">Signal</keyword>
<evidence type="ECO:0000256" key="1">
    <source>
        <dbReference type="SAM" id="SignalP"/>
    </source>
</evidence>
<sequence length="265" mass="29348">MRRLSLSLFSIVLFLGLALASPVVEERDLLKLKVLDCWWAACSLAVLISSQNWIESMIRYGNNASMVNTTWPQDGSVQVQIWNPDTLTPVIETAVVANKSQTEDHVDGNWWHDSLSQSIKLLGTQMDIAGIFPNGTFDPTSGSALTGLKVLTGLETASNLTSDYADADAFWTDLARANGSTPVIFNTVSLDSIGVTDPQLGDSHDYAVFNGTVHEDGSKTVWARNSWGSTDEFKLEDVYNNTYQIIHLANWDRLEWQDSVNWTIT</sequence>
<dbReference type="SUPFAM" id="SSF54001">
    <property type="entry name" value="Cysteine proteinases"/>
    <property type="match status" value="1"/>
</dbReference>
<dbReference type="Proteomes" id="UP000322245">
    <property type="component" value="Unassembled WGS sequence"/>
</dbReference>
<reference evidence="2 3" key="1">
    <citation type="submission" date="2017-05" db="EMBL/GenBank/DDBJ databases">
        <title>The Genome Sequence of Tsuchiyaea wingfieldii DSM 27421.</title>
        <authorList>
            <person name="Cuomo C."/>
            <person name="Passer A."/>
            <person name="Billmyre B."/>
            <person name="Heitman J."/>
        </authorList>
    </citation>
    <scope>NUCLEOTIDE SEQUENCE [LARGE SCALE GENOMIC DNA]</scope>
    <source>
        <strain evidence="2 3">DSM 27421</strain>
    </source>
</reference>
<name>A0A5D3B6V7_9TREE</name>
<evidence type="ECO:0000313" key="3">
    <source>
        <dbReference type="Proteomes" id="UP000322245"/>
    </source>
</evidence>
<evidence type="ECO:0008006" key="4">
    <source>
        <dbReference type="Google" id="ProtNLM"/>
    </source>
</evidence>
<dbReference type="InterPro" id="IPR038765">
    <property type="entry name" value="Papain-like_cys_pep_sf"/>
</dbReference>
<proteinExistence type="predicted"/>
<dbReference type="EMBL" id="NIDF01000004">
    <property type="protein sequence ID" value="TYJ58544.1"/>
    <property type="molecule type" value="Genomic_DNA"/>
</dbReference>